<evidence type="ECO:0000259" key="4">
    <source>
        <dbReference type="Pfam" id="PF16729"/>
    </source>
</evidence>
<evidence type="ECO:0000313" key="6">
    <source>
        <dbReference type="Proteomes" id="UP000824223"/>
    </source>
</evidence>
<evidence type="ECO:0000256" key="3">
    <source>
        <dbReference type="SAM" id="SignalP"/>
    </source>
</evidence>
<proteinExistence type="predicted"/>
<sequence>MKKKLLVLMIAGMMSLSAVACGETSDTQEPDTQEANDNTGDEASGDDAAVDEADSEDDGIINFDGEGYNVTYVKHETGTDYEGNPCLYYYYTFTNNGEENTSAAVASYIQCFQNGVQCQSAITTESNDSINNYMMDVQPGGSIEVCQVFSLSDTSDVTIEASELISFDDTKDTQIITLE</sequence>
<dbReference type="Pfam" id="PF16729">
    <property type="entry name" value="DUF5067"/>
    <property type="match status" value="1"/>
</dbReference>
<reference evidence="5" key="2">
    <citation type="submission" date="2021-04" db="EMBL/GenBank/DDBJ databases">
        <authorList>
            <person name="Gilroy R."/>
        </authorList>
    </citation>
    <scope>NUCLEOTIDE SEQUENCE</scope>
    <source>
        <strain evidence="5">ChiSjej2B20-11307</strain>
    </source>
</reference>
<accession>A0A9D2KJU3</accession>
<protein>
    <submittedName>
        <fullName evidence="5">DUF5067 domain-containing protein</fullName>
    </submittedName>
</protein>
<dbReference type="Proteomes" id="UP000824223">
    <property type="component" value="Unassembled WGS sequence"/>
</dbReference>
<evidence type="ECO:0000256" key="1">
    <source>
        <dbReference type="ARBA" id="ARBA00022729"/>
    </source>
</evidence>
<organism evidence="5 6">
    <name type="scientific">Candidatus Mediterraneibacter pullicola</name>
    <dbReference type="NCBI Taxonomy" id="2838682"/>
    <lineage>
        <taxon>Bacteria</taxon>
        <taxon>Bacillati</taxon>
        <taxon>Bacillota</taxon>
        <taxon>Clostridia</taxon>
        <taxon>Lachnospirales</taxon>
        <taxon>Lachnospiraceae</taxon>
        <taxon>Mediterraneibacter</taxon>
    </lineage>
</organism>
<feature type="signal peptide" evidence="3">
    <location>
        <begin position="1"/>
        <end position="20"/>
    </location>
</feature>
<evidence type="ECO:0000313" key="5">
    <source>
        <dbReference type="EMBL" id="HJA07425.1"/>
    </source>
</evidence>
<dbReference type="InterPro" id="IPR031989">
    <property type="entry name" value="DUF5067"/>
</dbReference>
<name>A0A9D2KJU3_9FIRM</name>
<dbReference type="AlphaFoldDB" id="A0A9D2KJU3"/>
<feature type="region of interest" description="Disordered" evidence="2">
    <location>
        <begin position="21"/>
        <end position="61"/>
    </location>
</feature>
<reference evidence="5" key="1">
    <citation type="journal article" date="2021" name="PeerJ">
        <title>Extensive microbial diversity within the chicken gut microbiome revealed by metagenomics and culture.</title>
        <authorList>
            <person name="Gilroy R."/>
            <person name="Ravi A."/>
            <person name="Getino M."/>
            <person name="Pursley I."/>
            <person name="Horton D.L."/>
            <person name="Alikhan N.F."/>
            <person name="Baker D."/>
            <person name="Gharbi K."/>
            <person name="Hall N."/>
            <person name="Watson M."/>
            <person name="Adriaenssens E.M."/>
            <person name="Foster-Nyarko E."/>
            <person name="Jarju S."/>
            <person name="Secka A."/>
            <person name="Antonio M."/>
            <person name="Oren A."/>
            <person name="Chaudhuri R.R."/>
            <person name="La Ragione R."/>
            <person name="Hildebrand F."/>
            <person name="Pallen M.J."/>
        </authorList>
    </citation>
    <scope>NUCLEOTIDE SEQUENCE</scope>
    <source>
        <strain evidence="5">ChiSjej2B20-11307</strain>
    </source>
</reference>
<feature type="compositionally biased region" description="Acidic residues" evidence="2">
    <location>
        <begin position="26"/>
        <end position="59"/>
    </location>
</feature>
<dbReference type="InterPro" id="IPR029050">
    <property type="entry name" value="Immunoprotect_excell_Ig-like"/>
</dbReference>
<comment type="caution">
    <text evidence="5">The sequence shown here is derived from an EMBL/GenBank/DDBJ whole genome shotgun (WGS) entry which is preliminary data.</text>
</comment>
<gene>
    <name evidence="5" type="ORF">H9798_09845</name>
</gene>
<dbReference type="Gene3D" id="2.60.40.1240">
    <property type="match status" value="1"/>
</dbReference>
<feature type="chain" id="PRO_5039027660" evidence="3">
    <location>
        <begin position="21"/>
        <end position="179"/>
    </location>
</feature>
<dbReference type="EMBL" id="DXAK01000048">
    <property type="protein sequence ID" value="HJA07425.1"/>
    <property type="molecule type" value="Genomic_DNA"/>
</dbReference>
<evidence type="ECO:0000256" key="2">
    <source>
        <dbReference type="SAM" id="MobiDB-lite"/>
    </source>
</evidence>
<keyword evidence="1 3" id="KW-0732">Signal</keyword>
<dbReference type="PROSITE" id="PS51257">
    <property type="entry name" value="PROKAR_LIPOPROTEIN"/>
    <property type="match status" value="1"/>
</dbReference>
<feature type="domain" description="DUF5067" evidence="4">
    <location>
        <begin position="50"/>
        <end position="162"/>
    </location>
</feature>